<organism evidence="1 2">
    <name type="scientific">Bacillus spizizenii (strain ATCC 23059 / NRRL B-14472 / W23)</name>
    <name type="common">Bacillus subtilis subsp. spizizenii</name>
    <dbReference type="NCBI Taxonomy" id="655816"/>
    <lineage>
        <taxon>Bacteria</taxon>
        <taxon>Bacillati</taxon>
        <taxon>Bacillota</taxon>
        <taxon>Bacilli</taxon>
        <taxon>Bacillales</taxon>
        <taxon>Bacillaceae</taxon>
        <taxon>Bacillus</taxon>
    </lineage>
</organism>
<dbReference type="KEGG" id="bss:BSUW23_10205"/>
<evidence type="ECO:0000313" key="1">
    <source>
        <dbReference type="EMBL" id="ADM38083.1"/>
    </source>
</evidence>
<gene>
    <name evidence="1" type="ordered locus">BSUW23_10205</name>
</gene>
<reference key="1">
    <citation type="submission" date="2010-08" db="EMBL/GenBank/DDBJ databases">
        <authorList>
            <person name="Zeigler D.R."/>
        </authorList>
    </citation>
    <scope>NUCLEOTIDE SEQUENCE</scope>
    <source>
        <strain>W23</strain>
    </source>
</reference>
<dbReference type="Proteomes" id="UP000002233">
    <property type="component" value="Chromosome"/>
</dbReference>
<dbReference type="HOGENOM" id="CLU_3380575_0_0_9"/>
<dbReference type="AlphaFoldDB" id="E0TYX6"/>
<sequence>MDDIHKIEQLAAASWPSYFRKTWDNGFFERTLA</sequence>
<evidence type="ECO:0000313" key="2">
    <source>
        <dbReference type="Proteomes" id="UP000002233"/>
    </source>
</evidence>
<proteinExistence type="predicted"/>
<dbReference type="EMBL" id="CP002183">
    <property type="protein sequence ID" value="ADM38083.1"/>
    <property type="molecule type" value="Genomic_DNA"/>
</dbReference>
<reference evidence="1 2" key="2">
    <citation type="journal article" date="2011" name="Microbiology">
        <title>The genome sequence of Bacillus subtilis subsp. spizizenii W23: insights into speciation within the B. subtilis complex and into the history of B. subtilis genetics.</title>
        <authorList>
            <person name="Zeigler D.R."/>
        </authorList>
    </citation>
    <scope>NUCLEOTIDE SEQUENCE [LARGE SCALE GENOMIC DNA]</scope>
    <source>
        <strain evidence="2">ATCC 23059 / NRRL B-14472 / W23</strain>
    </source>
</reference>
<protein>
    <submittedName>
        <fullName evidence="1">Uncharacterized protein</fullName>
    </submittedName>
</protein>
<name>E0TYX6_BACSH</name>
<accession>E0TYX6</accession>